<gene>
    <name evidence="6" type="ORF">ATI02_0894</name>
</gene>
<dbReference type="InterPro" id="IPR005119">
    <property type="entry name" value="LysR_subst-bd"/>
</dbReference>
<dbReference type="Pfam" id="PF03466">
    <property type="entry name" value="LysR_substrate"/>
    <property type="match status" value="1"/>
</dbReference>
<comment type="caution">
    <text evidence="6">The sequence shown here is derived from an EMBL/GenBank/DDBJ whole genome shotgun (WGS) entry which is preliminary data.</text>
</comment>
<comment type="similarity">
    <text evidence="1">Belongs to the LysR transcriptional regulatory family.</text>
</comment>
<reference evidence="6 7" key="1">
    <citation type="submission" date="2017-11" db="EMBL/GenBank/DDBJ databases">
        <title>Genome sequencing of a diverse group of Pseudomonas species.</title>
        <authorList>
            <person name="Loper J."/>
        </authorList>
    </citation>
    <scope>NUCLEOTIDE SEQUENCE [LARGE SCALE GENOMIC DNA]</scope>
    <source>
        <strain evidence="6 7">LMG 25716</strain>
    </source>
</reference>
<dbReference type="PRINTS" id="PR00039">
    <property type="entry name" value="HTHLYSR"/>
</dbReference>
<dbReference type="PANTHER" id="PTHR30419">
    <property type="entry name" value="HTH-TYPE TRANSCRIPTIONAL REGULATOR YBHD"/>
    <property type="match status" value="1"/>
</dbReference>
<dbReference type="Gene3D" id="3.40.190.10">
    <property type="entry name" value="Periplasmic binding protein-like II"/>
    <property type="match status" value="2"/>
</dbReference>
<dbReference type="RefSeq" id="WP_100845544.1">
    <property type="nucleotide sequence ID" value="NZ_PHHE01000001.1"/>
</dbReference>
<dbReference type="GO" id="GO:0003677">
    <property type="term" value="F:DNA binding"/>
    <property type="evidence" value="ECO:0007669"/>
    <property type="project" value="UniProtKB-KW"/>
</dbReference>
<dbReference type="PROSITE" id="PS50931">
    <property type="entry name" value="HTH_LYSR"/>
    <property type="match status" value="1"/>
</dbReference>
<dbReference type="Gene3D" id="1.10.10.10">
    <property type="entry name" value="Winged helix-like DNA-binding domain superfamily/Winged helix DNA-binding domain"/>
    <property type="match status" value="1"/>
</dbReference>
<evidence type="ECO:0000313" key="7">
    <source>
        <dbReference type="Proteomes" id="UP000232455"/>
    </source>
</evidence>
<dbReference type="SUPFAM" id="SSF46785">
    <property type="entry name" value="Winged helix' DNA-binding domain"/>
    <property type="match status" value="1"/>
</dbReference>
<evidence type="ECO:0000313" key="6">
    <source>
        <dbReference type="EMBL" id="PKA68149.1"/>
    </source>
</evidence>
<dbReference type="Pfam" id="PF00126">
    <property type="entry name" value="HTH_1"/>
    <property type="match status" value="1"/>
</dbReference>
<evidence type="ECO:0000256" key="2">
    <source>
        <dbReference type="ARBA" id="ARBA00023015"/>
    </source>
</evidence>
<dbReference type="EMBL" id="PHHE01000001">
    <property type="protein sequence ID" value="PKA68149.1"/>
    <property type="molecule type" value="Genomic_DNA"/>
</dbReference>
<feature type="domain" description="HTH lysR-type" evidence="5">
    <location>
        <begin position="1"/>
        <end position="58"/>
    </location>
</feature>
<dbReference type="InterPro" id="IPR050950">
    <property type="entry name" value="HTH-type_LysR_regulators"/>
</dbReference>
<evidence type="ECO:0000256" key="3">
    <source>
        <dbReference type="ARBA" id="ARBA00023125"/>
    </source>
</evidence>
<dbReference type="InterPro" id="IPR000847">
    <property type="entry name" value="LysR_HTH_N"/>
</dbReference>
<sequence>MKLSYLKAIVSVAEKGSLRAAARHLGMAQPALSRSIQQAETDLGVTLFERHATGVTPTVAGKHYLQRASAILLDMERARDEVLQLAGSTLGRVTVGLSTVPHIAWLPSVLEPFRERYPGVKLTIHEGLFSRMQQPLEQGELDFYMGPVTDRVLPSVLMKERLCMNNLLVFCRRGHPLRNAKSLAELVDAQWVDTPVSEIAGADLAPLFQKHGLPAPRYGVRGQSTLTVLIAASSTDLLTMLPQQFLKFPGTRMMLEHINVRETLASPVIFTVRRTQAVLTPAAHYLHDLLAQAAEAELK</sequence>
<dbReference type="SUPFAM" id="SSF53850">
    <property type="entry name" value="Periplasmic binding protein-like II"/>
    <property type="match status" value="1"/>
</dbReference>
<dbReference type="Proteomes" id="UP000232455">
    <property type="component" value="Unassembled WGS sequence"/>
</dbReference>
<evidence type="ECO:0000256" key="1">
    <source>
        <dbReference type="ARBA" id="ARBA00009437"/>
    </source>
</evidence>
<keyword evidence="7" id="KW-1185">Reference proteome</keyword>
<keyword evidence="4" id="KW-0804">Transcription</keyword>
<evidence type="ECO:0000256" key="4">
    <source>
        <dbReference type="ARBA" id="ARBA00023163"/>
    </source>
</evidence>
<proteinExistence type="inferred from homology"/>
<keyword evidence="2" id="KW-0805">Transcription regulation</keyword>
<name>A0ABX4PXQ1_9PSED</name>
<organism evidence="6 7">
    <name type="scientific">Pseudomonas baetica</name>
    <dbReference type="NCBI Taxonomy" id="674054"/>
    <lineage>
        <taxon>Bacteria</taxon>
        <taxon>Pseudomonadati</taxon>
        <taxon>Pseudomonadota</taxon>
        <taxon>Gammaproteobacteria</taxon>
        <taxon>Pseudomonadales</taxon>
        <taxon>Pseudomonadaceae</taxon>
        <taxon>Pseudomonas</taxon>
    </lineage>
</organism>
<dbReference type="InterPro" id="IPR036390">
    <property type="entry name" value="WH_DNA-bd_sf"/>
</dbReference>
<dbReference type="PANTHER" id="PTHR30419:SF30">
    <property type="entry name" value="LYSR FAMILY TRANSCRIPTIONAL REGULATOR"/>
    <property type="match status" value="1"/>
</dbReference>
<keyword evidence="3 6" id="KW-0238">DNA-binding</keyword>
<evidence type="ECO:0000259" key="5">
    <source>
        <dbReference type="PROSITE" id="PS50931"/>
    </source>
</evidence>
<accession>A0ABX4PXQ1</accession>
<dbReference type="InterPro" id="IPR036388">
    <property type="entry name" value="WH-like_DNA-bd_sf"/>
</dbReference>
<protein>
    <submittedName>
        <fullName evidence="6">DNA-binding transcriptional LysR family regulator</fullName>
    </submittedName>
</protein>